<dbReference type="EMBL" id="CAXIEN010000417">
    <property type="protein sequence ID" value="CAL1297216.1"/>
    <property type="molecule type" value="Genomic_DNA"/>
</dbReference>
<evidence type="ECO:0000313" key="3">
    <source>
        <dbReference type="Proteomes" id="UP001497382"/>
    </source>
</evidence>
<sequence length="1105" mass="125685">MEKSDKDHEVSRNSDDSMRNILEGEHECLAEYCGDFCTTDAISERNDLNMCLEGDQMLHDKNEVVKKTAEDFKKISAASRKCERSNNISTDNNKLVSDLHINSVQKENRKEKPQKRKMPFSNIASAQSCRMSHFLCKSRKTSETASRLKSKNIESSRRSAATTITPISGTMTSDENPKVYKCDTDKDASLECNSQTLLPAVVSSDNSSNIPSSNMRIPKKDSQTSAEMFAEEPRRKIRSTLNHQNLSSSDSMNCNSDTSSNPTNYPRCSTEMSAMDEDRNHPQSALKYSRDVNNVLLHTISDSNSVTHEDLKTSDRNSKSLNPDSSISNRESKICHPNLKFLLIDQDLMSNKKSSDENEKALRNVLKKYFKVEDIHQVTVEKFSDLRNILVSDDGMVINLDTETENKVSFNFKNTDDDYDHLKASICPEDRNKALQNYPSGNSIQSKAKTFSSNYSEYYQSDLKFSDSDSESYHSELMFSDSDNESNRSNELCHIAKEFRSILNSAFEFQDIKQEKDITAEAFSNRKLTSDNDGEVSYSSHETKEMGDSGNTMNNDDECEKIKSVVDSEDPYLALEIYFSSTNSLPSKAIKMPNNASECGHSDLTSSDSNQDPKHDKRSSDESNVPITFQNLLNSFIESSIRGQKDITPGEFTSETDQISFVNAYEENENSIDTDDEAERLDELICSDDPETALENYFSNRNSNPSKSSSDDPSEFHRSYSVSSDNSTERLDLLKLYQGLKNVTNDSASFQGFIQKQDIDDKELTLMDLASDNYKVTPERSSNKMKNDATAPSERLHSFYRSQGMESTTKSFFSGGKSFFEIHSHFSKENSKTHQSGLKISNRDQKPLRFKQPKTSNDDEVLKKQQSRNVSKREKNVRNSALDSGRSTPIGCVGITDNDSNDVLDIFKKVIKYHPIKKFEIPPYESANSEKSLEKLDDRNSHTMELYGSNEHRNILECFFNTDSSSIMAFDVTDCFSQNSSIICDGLLREYLDISAKVNLLLVKQRRKISDEEYELRINILRSLDDELGYVSAKLMTTINDWVKQFNEIDENVAQSRIGSRCLYHMEILRICVYLISVLLKFTLEKQLELENHEHFLIFHHNRSN</sequence>
<feature type="region of interest" description="Disordered" evidence="1">
    <location>
        <begin position="203"/>
        <end position="282"/>
    </location>
</feature>
<feature type="compositionally biased region" description="Basic and acidic residues" evidence="1">
    <location>
        <begin position="307"/>
        <end position="318"/>
    </location>
</feature>
<feature type="compositionally biased region" description="Low complexity" evidence="1">
    <location>
        <begin position="699"/>
        <end position="708"/>
    </location>
</feature>
<accession>A0AAV2BN51</accession>
<feature type="compositionally biased region" description="Low complexity" evidence="1">
    <location>
        <begin position="203"/>
        <end position="214"/>
    </location>
</feature>
<feature type="compositionally biased region" description="Polar residues" evidence="1">
    <location>
        <begin position="319"/>
        <end position="329"/>
    </location>
</feature>
<feature type="region of interest" description="Disordered" evidence="1">
    <location>
        <begin position="306"/>
        <end position="331"/>
    </location>
</feature>
<name>A0AAV2BN51_9ARAC</name>
<dbReference type="AlphaFoldDB" id="A0AAV2BN51"/>
<organism evidence="2 3">
    <name type="scientific">Larinioides sclopetarius</name>
    <dbReference type="NCBI Taxonomy" id="280406"/>
    <lineage>
        <taxon>Eukaryota</taxon>
        <taxon>Metazoa</taxon>
        <taxon>Ecdysozoa</taxon>
        <taxon>Arthropoda</taxon>
        <taxon>Chelicerata</taxon>
        <taxon>Arachnida</taxon>
        <taxon>Araneae</taxon>
        <taxon>Araneomorphae</taxon>
        <taxon>Entelegynae</taxon>
        <taxon>Araneoidea</taxon>
        <taxon>Araneidae</taxon>
        <taxon>Larinioides</taxon>
    </lineage>
</organism>
<proteinExistence type="predicted"/>
<comment type="caution">
    <text evidence="2">The sequence shown here is derived from an EMBL/GenBank/DDBJ whole genome shotgun (WGS) entry which is preliminary data.</text>
</comment>
<feature type="compositionally biased region" description="Basic and acidic residues" evidence="1">
    <location>
        <begin position="611"/>
        <end position="621"/>
    </location>
</feature>
<feature type="region of interest" description="Disordered" evidence="1">
    <location>
        <begin position="698"/>
        <end position="723"/>
    </location>
</feature>
<reference evidence="2 3" key="1">
    <citation type="submission" date="2024-04" db="EMBL/GenBank/DDBJ databases">
        <authorList>
            <person name="Rising A."/>
            <person name="Reimegard J."/>
            <person name="Sonavane S."/>
            <person name="Akerstrom W."/>
            <person name="Nylinder S."/>
            <person name="Hedman E."/>
            <person name="Kallberg Y."/>
        </authorList>
    </citation>
    <scope>NUCLEOTIDE SEQUENCE [LARGE SCALE GENOMIC DNA]</scope>
</reference>
<feature type="region of interest" description="Disordered" evidence="1">
    <location>
        <begin position="529"/>
        <end position="557"/>
    </location>
</feature>
<feature type="region of interest" description="Disordered" evidence="1">
    <location>
        <begin position="830"/>
        <end position="884"/>
    </location>
</feature>
<keyword evidence="3" id="KW-1185">Reference proteome</keyword>
<evidence type="ECO:0000256" key="1">
    <source>
        <dbReference type="SAM" id="MobiDB-lite"/>
    </source>
</evidence>
<dbReference type="Proteomes" id="UP001497382">
    <property type="component" value="Unassembled WGS sequence"/>
</dbReference>
<feature type="compositionally biased region" description="Polar residues" evidence="1">
    <location>
        <begin position="239"/>
        <end position="272"/>
    </location>
</feature>
<evidence type="ECO:0000313" key="2">
    <source>
        <dbReference type="EMBL" id="CAL1297216.1"/>
    </source>
</evidence>
<feature type="region of interest" description="Disordered" evidence="1">
    <location>
        <begin position="586"/>
        <end position="625"/>
    </location>
</feature>
<gene>
    <name evidence="2" type="ORF">LARSCL_LOCUS20180</name>
</gene>
<feature type="region of interest" description="Disordered" evidence="1">
    <location>
        <begin position="140"/>
        <end position="160"/>
    </location>
</feature>
<protein>
    <submittedName>
        <fullName evidence="2">Uncharacterized protein</fullName>
    </submittedName>
</protein>